<dbReference type="Pfam" id="PF03269">
    <property type="entry name" value="DUF268"/>
    <property type="match status" value="1"/>
</dbReference>
<dbReference type="Proteomes" id="UP001500742">
    <property type="component" value="Unassembled WGS sequence"/>
</dbReference>
<keyword evidence="2" id="KW-1185">Reference proteome</keyword>
<evidence type="ECO:0000313" key="2">
    <source>
        <dbReference type="Proteomes" id="UP001500742"/>
    </source>
</evidence>
<evidence type="ECO:0000313" key="1">
    <source>
        <dbReference type="EMBL" id="GAA3975397.1"/>
    </source>
</evidence>
<dbReference type="EMBL" id="BAAAZC010000019">
    <property type="protein sequence ID" value="GAA3975397.1"/>
    <property type="molecule type" value="Genomic_DNA"/>
</dbReference>
<protein>
    <submittedName>
        <fullName evidence="1">Uncharacterized protein</fullName>
    </submittedName>
</protein>
<comment type="caution">
    <text evidence="1">The sequence shown here is derived from an EMBL/GenBank/DDBJ whole genome shotgun (WGS) entry which is preliminary data.</text>
</comment>
<proteinExistence type="predicted"/>
<sequence>MHTVEHIGLGRYGNPIDPVADLKAMQELKRVVAQGGNLIIVVPVGRPKMAFNAHRIYSYQQICSYFGPFTLKEFSLVPDNYLETGMIINASQIDVDQQDWGCGCFWFVK</sequence>
<reference evidence="2" key="1">
    <citation type="journal article" date="2019" name="Int. J. Syst. Evol. Microbiol.">
        <title>The Global Catalogue of Microorganisms (GCM) 10K type strain sequencing project: providing services to taxonomists for standard genome sequencing and annotation.</title>
        <authorList>
            <consortium name="The Broad Institute Genomics Platform"/>
            <consortium name="The Broad Institute Genome Sequencing Center for Infectious Disease"/>
            <person name="Wu L."/>
            <person name="Ma J."/>
        </authorList>
    </citation>
    <scope>NUCLEOTIDE SEQUENCE [LARGE SCALE GENOMIC DNA]</scope>
    <source>
        <strain evidence="2">JCM 16601</strain>
    </source>
</reference>
<name>A0ABP7Q2C6_9SPHI</name>
<accession>A0ABP7Q2C6</accession>
<gene>
    <name evidence="1" type="ORF">GCM10022210_27330</name>
</gene>
<dbReference type="InterPro" id="IPR004951">
    <property type="entry name" value="DUF268_CAE_spp"/>
</dbReference>
<organism evidence="1 2">
    <name type="scientific">Mucilaginibacter dorajii</name>
    <dbReference type="NCBI Taxonomy" id="692994"/>
    <lineage>
        <taxon>Bacteria</taxon>
        <taxon>Pseudomonadati</taxon>
        <taxon>Bacteroidota</taxon>
        <taxon>Sphingobacteriia</taxon>
        <taxon>Sphingobacteriales</taxon>
        <taxon>Sphingobacteriaceae</taxon>
        <taxon>Mucilaginibacter</taxon>
    </lineage>
</organism>